<dbReference type="SMART" id="SM00360">
    <property type="entry name" value="RRM"/>
    <property type="match status" value="4"/>
</dbReference>
<feature type="domain" description="RRM" evidence="4">
    <location>
        <begin position="39"/>
        <end position="118"/>
    </location>
</feature>
<dbReference type="GeneID" id="113214599"/>
<proteinExistence type="predicted"/>
<name>A0A6J1TDN4_FRAOC</name>
<evidence type="ECO:0000256" key="3">
    <source>
        <dbReference type="SAM" id="MobiDB-lite"/>
    </source>
</evidence>
<dbReference type="InterPro" id="IPR000504">
    <property type="entry name" value="RRM_dom"/>
</dbReference>
<dbReference type="Proteomes" id="UP000504606">
    <property type="component" value="Unplaced"/>
</dbReference>
<dbReference type="InterPro" id="IPR012677">
    <property type="entry name" value="Nucleotide-bd_a/b_plait_sf"/>
</dbReference>
<accession>A0A6J1TDN4</accession>
<evidence type="ECO:0000256" key="1">
    <source>
        <dbReference type="ARBA" id="ARBA00022884"/>
    </source>
</evidence>
<feature type="domain" description="RRM" evidence="4">
    <location>
        <begin position="125"/>
        <end position="200"/>
    </location>
</feature>
<feature type="domain" description="RRM" evidence="4">
    <location>
        <begin position="295"/>
        <end position="370"/>
    </location>
</feature>
<dbReference type="GO" id="GO:0003723">
    <property type="term" value="F:RNA binding"/>
    <property type="evidence" value="ECO:0007669"/>
    <property type="project" value="UniProtKB-UniRule"/>
</dbReference>
<feature type="compositionally biased region" description="Basic and acidic residues" evidence="3">
    <location>
        <begin position="391"/>
        <end position="403"/>
    </location>
</feature>
<protein>
    <submittedName>
        <fullName evidence="6 7">Uncharacterized protein LOC113214599 isoform X2</fullName>
    </submittedName>
</protein>
<organism evidence="5 8">
    <name type="scientific">Frankliniella occidentalis</name>
    <name type="common">Western flower thrips</name>
    <name type="synonym">Euthrips occidentalis</name>
    <dbReference type="NCBI Taxonomy" id="133901"/>
    <lineage>
        <taxon>Eukaryota</taxon>
        <taxon>Metazoa</taxon>
        <taxon>Ecdysozoa</taxon>
        <taxon>Arthropoda</taxon>
        <taxon>Hexapoda</taxon>
        <taxon>Insecta</taxon>
        <taxon>Pterygota</taxon>
        <taxon>Neoptera</taxon>
        <taxon>Paraneoptera</taxon>
        <taxon>Thysanoptera</taxon>
        <taxon>Terebrantia</taxon>
        <taxon>Thripoidea</taxon>
        <taxon>Thripidae</taxon>
        <taxon>Frankliniella</taxon>
    </lineage>
</organism>
<feature type="compositionally biased region" description="Basic residues" evidence="3">
    <location>
        <begin position="381"/>
        <end position="390"/>
    </location>
</feature>
<dbReference type="CDD" id="cd00590">
    <property type="entry name" value="RRM_SF"/>
    <property type="match status" value="3"/>
</dbReference>
<dbReference type="RefSeq" id="XP_026289819.1">
    <property type="nucleotide sequence ID" value="XM_026434034.2"/>
</dbReference>
<evidence type="ECO:0000313" key="8">
    <source>
        <dbReference type="RefSeq" id="XP_052124510.1"/>
    </source>
</evidence>
<dbReference type="InterPro" id="IPR035979">
    <property type="entry name" value="RBD_domain_sf"/>
</dbReference>
<evidence type="ECO:0000256" key="2">
    <source>
        <dbReference type="PROSITE-ProRule" id="PRU00176"/>
    </source>
</evidence>
<keyword evidence="5" id="KW-1185">Reference proteome</keyword>
<evidence type="ECO:0000259" key="4">
    <source>
        <dbReference type="PROSITE" id="PS50102"/>
    </source>
</evidence>
<dbReference type="Gene3D" id="3.30.70.330">
    <property type="match status" value="4"/>
</dbReference>
<gene>
    <name evidence="6 7 8" type="primary">LOC113214599</name>
</gene>
<dbReference type="AlphaFoldDB" id="A0A6J1TDN4"/>
<dbReference type="RefSeq" id="XP_052124510.1">
    <property type="nucleotide sequence ID" value="XM_052268550.1"/>
</dbReference>
<sequence>MTNSHSQENHERGWAPSTFEEAATWKPVKEKPERFDNALKVYIKNLPLDDKAACDNVVEHFTSCGKIQHHHFFERKLAGQRIQQGLIVFSTEDEAEQATKLTGTEVGGRHIIVSKFRQFSQPTSKMINISNLSVETDEENLWSFFEDCGTIRFIHIDRPLNSSSLKGEVHFKSEKSVRKALKLNGESLEGNDIHISSPSSENEEQKPSKEFAVFVAGLPRDIQKEDLIKSFGECGPIKRIKVLVKEEEEEAQAVLYFMDSESAENAVASNGLELSGYVLSVTQRAEGMLQYQFLNPLFVAGISRDTKDIDIFLKFQDCGLIHDIKFVQSKPGSLKKCCIEFKEPESVEKAMAMEDLTVKGQTLLIGKTREIWSGQHIAPKLNKKKKKKKTDKLDINSTVDEKPVLTSPKKRKAKQVEEINGDAEESMHERVNLASSVEKKKKRKK</sequence>
<dbReference type="PANTHER" id="PTHR32343:SF10">
    <property type="entry name" value="RNA-BINDING REGION RNP-1 DOMAIN-CONTAINING PROTEIN"/>
    <property type="match status" value="1"/>
</dbReference>
<feature type="domain" description="RRM" evidence="4">
    <location>
        <begin position="211"/>
        <end position="286"/>
    </location>
</feature>
<reference evidence="6 7" key="1">
    <citation type="submission" date="2025-04" db="UniProtKB">
        <authorList>
            <consortium name="RefSeq"/>
        </authorList>
    </citation>
    <scope>IDENTIFICATION</scope>
    <source>
        <tissue evidence="6 7">Whole organism</tissue>
    </source>
</reference>
<dbReference type="Pfam" id="PF00076">
    <property type="entry name" value="RRM_1"/>
    <property type="match status" value="3"/>
</dbReference>
<evidence type="ECO:0000313" key="5">
    <source>
        <dbReference type="Proteomes" id="UP000504606"/>
    </source>
</evidence>
<dbReference type="PANTHER" id="PTHR32343">
    <property type="entry name" value="SERINE/ARGININE-RICH SPLICING FACTOR"/>
    <property type="match status" value="1"/>
</dbReference>
<feature type="region of interest" description="Disordered" evidence="3">
    <location>
        <begin position="381"/>
        <end position="445"/>
    </location>
</feature>
<evidence type="ECO:0000313" key="7">
    <source>
        <dbReference type="RefSeq" id="XP_026289819.1"/>
    </source>
</evidence>
<evidence type="ECO:0000313" key="6">
    <source>
        <dbReference type="RefSeq" id="XP_026289817.1"/>
    </source>
</evidence>
<dbReference type="PROSITE" id="PS50102">
    <property type="entry name" value="RRM"/>
    <property type="match status" value="4"/>
</dbReference>
<keyword evidence="1 2" id="KW-0694">RNA-binding</keyword>
<dbReference type="SUPFAM" id="SSF54928">
    <property type="entry name" value="RNA-binding domain, RBD"/>
    <property type="match status" value="4"/>
</dbReference>
<dbReference type="RefSeq" id="XP_026289817.1">
    <property type="nucleotide sequence ID" value="XM_026434032.2"/>
</dbReference>